<dbReference type="SUPFAM" id="SSF49464">
    <property type="entry name" value="Carboxypeptidase regulatory domain-like"/>
    <property type="match status" value="1"/>
</dbReference>
<evidence type="ECO:0000256" key="2">
    <source>
        <dbReference type="ARBA" id="ARBA00022448"/>
    </source>
</evidence>
<protein>
    <submittedName>
        <fullName evidence="13">SusC/RagA family TonB-linked outer membrane protein</fullName>
    </submittedName>
</protein>
<feature type="domain" description="Protein FecR C-terminal" evidence="12">
    <location>
        <begin position="59"/>
        <end position="124"/>
    </location>
</feature>
<evidence type="ECO:0000259" key="10">
    <source>
        <dbReference type="Pfam" id="PF00593"/>
    </source>
</evidence>
<accession>A0ABY2DPI3</accession>
<evidence type="ECO:0000259" key="11">
    <source>
        <dbReference type="Pfam" id="PF07715"/>
    </source>
</evidence>
<proteinExistence type="inferred from homology"/>
<evidence type="ECO:0000256" key="5">
    <source>
        <dbReference type="ARBA" id="ARBA00023077"/>
    </source>
</evidence>
<dbReference type="NCBIfam" id="TIGR04057">
    <property type="entry name" value="SusC_RagA_signa"/>
    <property type="match status" value="1"/>
</dbReference>
<evidence type="ECO:0000256" key="7">
    <source>
        <dbReference type="ARBA" id="ARBA00023237"/>
    </source>
</evidence>
<evidence type="ECO:0000256" key="4">
    <source>
        <dbReference type="ARBA" id="ARBA00022692"/>
    </source>
</evidence>
<dbReference type="Pfam" id="PF00593">
    <property type="entry name" value="TonB_dep_Rec_b-barrel"/>
    <property type="match status" value="1"/>
</dbReference>
<comment type="similarity">
    <text evidence="8 9">Belongs to the TonB-dependent receptor family.</text>
</comment>
<keyword evidence="14" id="KW-1185">Reference proteome</keyword>
<dbReference type="Gene3D" id="2.40.170.20">
    <property type="entry name" value="TonB-dependent receptor, beta-barrel domain"/>
    <property type="match status" value="1"/>
</dbReference>
<evidence type="ECO:0000256" key="6">
    <source>
        <dbReference type="ARBA" id="ARBA00023136"/>
    </source>
</evidence>
<dbReference type="InterPro" id="IPR023997">
    <property type="entry name" value="TonB-dep_OMP_SusC/RagA_CS"/>
</dbReference>
<evidence type="ECO:0000313" key="13">
    <source>
        <dbReference type="EMBL" id="TDE28219.1"/>
    </source>
</evidence>
<dbReference type="Gene3D" id="2.170.130.10">
    <property type="entry name" value="TonB-dependent receptor, plug domain"/>
    <property type="match status" value="1"/>
</dbReference>
<evidence type="ECO:0000259" key="12">
    <source>
        <dbReference type="Pfam" id="PF16344"/>
    </source>
</evidence>
<keyword evidence="5 9" id="KW-0798">TonB box</keyword>
<dbReference type="InterPro" id="IPR008969">
    <property type="entry name" value="CarboxyPept-like_regulatory"/>
</dbReference>
<dbReference type="InterPro" id="IPR036942">
    <property type="entry name" value="Beta-barrel_TonB_sf"/>
</dbReference>
<dbReference type="InterPro" id="IPR000531">
    <property type="entry name" value="Beta-barrel_TonB"/>
</dbReference>
<keyword evidence="4 8" id="KW-0812">Transmembrane</keyword>
<dbReference type="Pfam" id="PF13715">
    <property type="entry name" value="CarbopepD_reg_2"/>
    <property type="match status" value="1"/>
</dbReference>
<dbReference type="SUPFAM" id="SSF56935">
    <property type="entry name" value="Porins"/>
    <property type="match status" value="1"/>
</dbReference>
<comment type="subcellular location">
    <subcellularLocation>
        <location evidence="1 8">Cell outer membrane</location>
        <topology evidence="1 8">Multi-pass membrane protein</topology>
    </subcellularLocation>
</comment>
<keyword evidence="3 8" id="KW-1134">Transmembrane beta strand</keyword>
<evidence type="ECO:0000256" key="1">
    <source>
        <dbReference type="ARBA" id="ARBA00004571"/>
    </source>
</evidence>
<keyword evidence="7 8" id="KW-0998">Cell outer membrane</keyword>
<dbReference type="Gene3D" id="3.55.50.30">
    <property type="match status" value="1"/>
</dbReference>
<dbReference type="InterPro" id="IPR023996">
    <property type="entry name" value="TonB-dep_OMP_SusC/RagA"/>
</dbReference>
<evidence type="ECO:0000256" key="3">
    <source>
        <dbReference type="ARBA" id="ARBA00022452"/>
    </source>
</evidence>
<gene>
    <name evidence="13" type="ORF">E0I61_11835</name>
</gene>
<evidence type="ECO:0000256" key="8">
    <source>
        <dbReference type="PROSITE-ProRule" id="PRU01360"/>
    </source>
</evidence>
<sequence length="1130" mass="125747">MPYKKKHEKRILKPKNNCFMKKNVKRKYCALKRPMIYILLVSLLVSNQLFAFAKQKAIFGFRNAPVEQVIKKVEKLFEVQFTYNETVVKGAVKIDLPKKERTLEETLQQLSKLTGWQFLRSGNMVGIQSIARKESSVQKSNQEKIVIKGKVTDNNNQPVPSATIAVKGTNKGVTTDANGDFSIEVEEGAVLVISYLGFTSQQIVAKKSTTLNIVLLPLENNLEEVVVTALGIKRQEKALGYSSQKVEGASLQTVKGVDIGTSLTGRVSGLVVKNSTEFNGKPQLLMRGEAALLVIDGVPYGNMTLRDVPTDDIEKIDFLKGPTAAALYGSRGQAGVMLITTKKGASGKGLSIDVNSSTMFQTGFLAIPETQSSYGKGSYGSPNDDYVWGPKLDVGTTAMQWNPVTKQMEDLPLVSSGKNNLRNFMQTGLVTNNNFSIAQSGDAGSFRVSLNQIHNKGQFPNQQLNMLNFTVGGEIKASEKFTLESHVGISRRTAPQVWGSGYNNQGYLYQLTMWTGADYDIRQYKDYWEIPNKKQNWLYNNWYDNPYLIAYEKLNGIQQNTINANFTANYNFSKDLKLMLRVGYDVYSNESTQRNPTANIFSTRGGWNAKGLYNISKTWGWSTSDDLILTYNKKVDKWNVNALGGATVYRWVDQSLFASTKNGLTSPTFYSLNGSVEQATVSPGYSSRQVNSLYASTSFSWNNAVFLDATGRNDWNSSQPKAERSFFYPSLGSSIVLSELVKLPEVIDMFKIRGSWALSKTAAGVYATNRTFSTTNIAWNTLNSASYPSSLLGEGLEPSAQRTWEIGTAAYLFKKRLHMDLAYFNKYYYNQQLSVSIPNSSGFSSTLVNTKETSVRKGFELTVDGTIIKKANFEWQSTINWSNNHVYYGELDPIYSPKSPFVKKGLRKDVYTDRYWLRDPSGNLIHNNGYTVESDYVKKYGNYDADFSFGFINNFRIGGFNVGLVVDGRIGGLMFNSIEDKMWDSGTHPGTINQYRYDEVVNGLTNYVGQGVKVVSGTVVFDSNGEIVSDDRVYAPNDNAISYQDYAQYTRGGNYGAEKASFVKLREISVGYALPSKILGKIGVNSASVTLTAQNVFLITKFKFSDPDVGSEDLNAPSQRMVGMNFKLGF</sequence>
<dbReference type="InterPro" id="IPR032508">
    <property type="entry name" value="FecR_C"/>
</dbReference>
<keyword evidence="6 8" id="KW-0472">Membrane</keyword>
<organism evidence="13 14">
    <name type="scientific">Flavobacterium ranwuense</name>
    <dbReference type="NCBI Taxonomy" id="2541725"/>
    <lineage>
        <taxon>Bacteria</taxon>
        <taxon>Pseudomonadati</taxon>
        <taxon>Bacteroidota</taxon>
        <taxon>Flavobacteriia</taxon>
        <taxon>Flavobacteriales</taxon>
        <taxon>Flavobacteriaceae</taxon>
        <taxon>Flavobacterium</taxon>
    </lineage>
</organism>
<dbReference type="NCBIfam" id="TIGR04056">
    <property type="entry name" value="OMP_RagA_SusC"/>
    <property type="match status" value="1"/>
</dbReference>
<dbReference type="InterPro" id="IPR037066">
    <property type="entry name" value="Plug_dom_sf"/>
</dbReference>
<feature type="domain" description="TonB-dependent receptor-like beta-barrel" evidence="10">
    <location>
        <begin position="502"/>
        <end position="960"/>
    </location>
</feature>
<dbReference type="PROSITE" id="PS52016">
    <property type="entry name" value="TONB_DEPENDENT_REC_3"/>
    <property type="match status" value="1"/>
</dbReference>
<name>A0ABY2DPI3_9FLAO</name>
<dbReference type="Pfam" id="PF07715">
    <property type="entry name" value="Plug"/>
    <property type="match status" value="1"/>
</dbReference>
<evidence type="ECO:0000256" key="9">
    <source>
        <dbReference type="RuleBase" id="RU003357"/>
    </source>
</evidence>
<dbReference type="Gene3D" id="2.60.40.1120">
    <property type="entry name" value="Carboxypeptidase-like, regulatory domain"/>
    <property type="match status" value="1"/>
</dbReference>
<comment type="caution">
    <text evidence="13">The sequence shown here is derived from an EMBL/GenBank/DDBJ whole genome shotgun (WGS) entry which is preliminary data.</text>
</comment>
<dbReference type="Proteomes" id="UP000294685">
    <property type="component" value="Unassembled WGS sequence"/>
</dbReference>
<reference evidence="13 14" key="1">
    <citation type="submission" date="2019-03" db="EMBL/GenBank/DDBJ databases">
        <title>Novel species of Flavobacterium.</title>
        <authorList>
            <person name="Liu Q."/>
            <person name="Xin Y.-H."/>
        </authorList>
    </citation>
    <scope>NUCLEOTIDE SEQUENCE [LARGE SCALE GENOMIC DNA]</scope>
    <source>
        <strain evidence="13 14">LB2P22</strain>
    </source>
</reference>
<dbReference type="Pfam" id="PF16344">
    <property type="entry name" value="FecR_C"/>
    <property type="match status" value="1"/>
</dbReference>
<evidence type="ECO:0000313" key="14">
    <source>
        <dbReference type="Proteomes" id="UP000294685"/>
    </source>
</evidence>
<keyword evidence="2 8" id="KW-0813">Transport</keyword>
<dbReference type="InterPro" id="IPR039426">
    <property type="entry name" value="TonB-dep_rcpt-like"/>
</dbReference>
<dbReference type="InterPro" id="IPR012910">
    <property type="entry name" value="Plug_dom"/>
</dbReference>
<feature type="domain" description="TonB-dependent receptor plug" evidence="11">
    <location>
        <begin position="240"/>
        <end position="336"/>
    </location>
</feature>
<dbReference type="EMBL" id="SMLH01000007">
    <property type="protein sequence ID" value="TDE28219.1"/>
    <property type="molecule type" value="Genomic_DNA"/>
</dbReference>